<evidence type="ECO:0000256" key="4">
    <source>
        <dbReference type="ARBA" id="ARBA00022490"/>
    </source>
</evidence>
<dbReference type="Pfam" id="PF08245">
    <property type="entry name" value="Mur_ligase_M"/>
    <property type="match status" value="1"/>
</dbReference>
<dbReference type="GO" id="GO:0009252">
    <property type="term" value="P:peptidoglycan biosynthetic process"/>
    <property type="evidence" value="ECO:0007669"/>
    <property type="project" value="UniProtKB-UniPathway"/>
</dbReference>
<dbReference type="SUPFAM" id="SSF51984">
    <property type="entry name" value="MurCD N-terminal domain"/>
    <property type="match status" value="1"/>
</dbReference>
<dbReference type="GO" id="GO:0005737">
    <property type="term" value="C:cytoplasm"/>
    <property type="evidence" value="ECO:0007669"/>
    <property type="project" value="UniProtKB-SubCell"/>
</dbReference>
<evidence type="ECO:0000259" key="11">
    <source>
        <dbReference type="Pfam" id="PF08245"/>
    </source>
</evidence>
<keyword evidence="5 12" id="KW-0436">Ligase</keyword>
<evidence type="ECO:0000256" key="7">
    <source>
        <dbReference type="ARBA" id="ARBA00022840"/>
    </source>
</evidence>
<dbReference type="AlphaFoldDB" id="A0A644THZ0"/>
<dbReference type="Gene3D" id="3.90.190.20">
    <property type="entry name" value="Mur ligase, C-terminal domain"/>
    <property type="match status" value="1"/>
</dbReference>
<evidence type="ECO:0000256" key="1">
    <source>
        <dbReference type="ARBA" id="ARBA00004496"/>
    </source>
</evidence>
<dbReference type="EC" id="6.3.2.8" evidence="3"/>
<accession>A0A644THZ0</accession>
<evidence type="ECO:0000256" key="5">
    <source>
        <dbReference type="ARBA" id="ARBA00022598"/>
    </source>
</evidence>
<proteinExistence type="inferred from homology"/>
<evidence type="ECO:0000256" key="6">
    <source>
        <dbReference type="ARBA" id="ARBA00022741"/>
    </source>
</evidence>
<comment type="catalytic activity">
    <reaction evidence="8">
        <text>UDP-N-acetyl-alpha-D-muramate + L-alanine + ATP = UDP-N-acetyl-alpha-D-muramoyl-L-alanine + ADP + phosphate + H(+)</text>
        <dbReference type="Rhea" id="RHEA:23372"/>
        <dbReference type="ChEBI" id="CHEBI:15378"/>
        <dbReference type="ChEBI" id="CHEBI:30616"/>
        <dbReference type="ChEBI" id="CHEBI:43474"/>
        <dbReference type="ChEBI" id="CHEBI:57972"/>
        <dbReference type="ChEBI" id="CHEBI:70757"/>
        <dbReference type="ChEBI" id="CHEBI:83898"/>
        <dbReference type="ChEBI" id="CHEBI:456216"/>
        <dbReference type="EC" id="6.3.2.8"/>
    </reaction>
</comment>
<keyword evidence="4" id="KW-0963">Cytoplasm</keyword>
<comment type="caution">
    <text evidence="12">The sequence shown here is derived from an EMBL/GenBank/DDBJ whole genome shotgun (WGS) entry which is preliminary data.</text>
</comment>
<gene>
    <name evidence="12" type="primary">murC_8</name>
    <name evidence="12" type="ORF">SDC9_12172</name>
</gene>
<dbReference type="InterPro" id="IPR005758">
    <property type="entry name" value="UDP-N-AcMur_Ala_ligase_MurC"/>
</dbReference>
<dbReference type="UniPathway" id="UPA00219"/>
<dbReference type="GO" id="GO:0008763">
    <property type="term" value="F:UDP-N-acetylmuramate-L-alanine ligase activity"/>
    <property type="evidence" value="ECO:0007669"/>
    <property type="project" value="UniProtKB-EC"/>
</dbReference>
<dbReference type="Pfam" id="PF01225">
    <property type="entry name" value="Mur_ligase"/>
    <property type="match status" value="1"/>
</dbReference>
<dbReference type="PANTHER" id="PTHR43445">
    <property type="entry name" value="UDP-N-ACETYLMURAMATE--L-ALANINE LIGASE-RELATED"/>
    <property type="match status" value="1"/>
</dbReference>
<dbReference type="Gene3D" id="3.40.50.720">
    <property type="entry name" value="NAD(P)-binding Rossmann-like Domain"/>
    <property type="match status" value="1"/>
</dbReference>
<evidence type="ECO:0000259" key="10">
    <source>
        <dbReference type="Pfam" id="PF02875"/>
    </source>
</evidence>
<name>A0A644THZ0_9ZZZZ</name>
<dbReference type="SUPFAM" id="SSF53623">
    <property type="entry name" value="MurD-like peptide ligases, catalytic domain"/>
    <property type="match status" value="1"/>
</dbReference>
<reference evidence="12" key="1">
    <citation type="submission" date="2019-08" db="EMBL/GenBank/DDBJ databases">
        <authorList>
            <person name="Kucharzyk K."/>
            <person name="Murdoch R.W."/>
            <person name="Higgins S."/>
            <person name="Loffler F."/>
        </authorList>
    </citation>
    <scope>NUCLEOTIDE SEQUENCE</scope>
</reference>
<organism evidence="12">
    <name type="scientific">bioreactor metagenome</name>
    <dbReference type="NCBI Taxonomy" id="1076179"/>
    <lineage>
        <taxon>unclassified sequences</taxon>
        <taxon>metagenomes</taxon>
        <taxon>ecological metagenomes</taxon>
    </lineage>
</organism>
<dbReference type="InterPro" id="IPR013221">
    <property type="entry name" value="Mur_ligase_cen"/>
</dbReference>
<dbReference type="HAMAP" id="MF_00046">
    <property type="entry name" value="MurC"/>
    <property type="match status" value="1"/>
</dbReference>
<evidence type="ECO:0000259" key="9">
    <source>
        <dbReference type="Pfam" id="PF01225"/>
    </source>
</evidence>
<evidence type="ECO:0000313" key="12">
    <source>
        <dbReference type="EMBL" id="MPL66494.1"/>
    </source>
</evidence>
<dbReference type="NCBIfam" id="TIGR01082">
    <property type="entry name" value="murC"/>
    <property type="match status" value="1"/>
</dbReference>
<dbReference type="EMBL" id="VSSQ01000032">
    <property type="protein sequence ID" value="MPL66494.1"/>
    <property type="molecule type" value="Genomic_DNA"/>
</dbReference>
<dbReference type="PANTHER" id="PTHR43445:SF3">
    <property type="entry name" value="UDP-N-ACETYLMURAMATE--L-ALANINE LIGASE"/>
    <property type="match status" value="1"/>
</dbReference>
<evidence type="ECO:0000256" key="2">
    <source>
        <dbReference type="ARBA" id="ARBA00004752"/>
    </source>
</evidence>
<dbReference type="InterPro" id="IPR000713">
    <property type="entry name" value="Mur_ligase_N"/>
</dbReference>
<evidence type="ECO:0000256" key="3">
    <source>
        <dbReference type="ARBA" id="ARBA00012211"/>
    </source>
</evidence>
<feature type="domain" description="Mur ligase central" evidence="11">
    <location>
        <begin position="120"/>
        <end position="302"/>
    </location>
</feature>
<dbReference type="GO" id="GO:0005524">
    <property type="term" value="F:ATP binding"/>
    <property type="evidence" value="ECO:0007669"/>
    <property type="project" value="UniProtKB-KW"/>
</dbReference>
<feature type="domain" description="Mur ligase C-terminal" evidence="10">
    <location>
        <begin position="334"/>
        <end position="476"/>
    </location>
</feature>
<keyword evidence="7" id="KW-0067">ATP-binding</keyword>
<dbReference type="SUPFAM" id="SSF53244">
    <property type="entry name" value="MurD-like peptide ligases, peptide-binding domain"/>
    <property type="match status" value="1"/>
</dbReference>
<dbReference type="InterPro" id="IPR050061">
    <property type="entry name" value="MurCDEF_pg_biosynth"/>
</dbReference>
<evidence type="ECO:0000256" key="8">
    <source>
        <dbReference type="ARBA" id="ARBA00047833"/>
    </source>
</evidence>
<keyword evidence="6" id="KW-0547">Nucleotide-binding</keyword>
<sequence length="497" mass="53831">MTLSTFPESLEGLKVYFIGAKGTGMAALAEILASRGARLAGSDVPDSFYTDAVLAAIGLEPYQSFDASHIAEDIDIVLYSDAYNVSNNPEMARSASLGLPMFSFAQALGALSRLSDSSGVAGVHGKTTTTAMTGTLLARLGCPATVLAGSAVASFGGSCTMRAGSRYFVAETDEYRRHFLHFSPRRILLTSIESDHQDYYPDYQSIFEAYGEYLDSLPAGGLLLYCADDPGAVAAASRLKKLRSDLRFAPYGTKAEGPWRIESIGQEEGRSLFRISTFREALELHLPGAHLVLDAVAALALAEDIFRDWKGRAPGKEEWWSMKQALIAFAGSKRRSEIIGSAGGVLFMDDYAHHPTALAATIQGIKAFWPSRRLVVDFMSHTYSRTAALLDEFAASLDGADCLLLHGIYSSARERPIPGINGLSLYEKVRIRRPELSGGRAKATGFLYYSEKPLDAIEDLPRLLRPGDLFITMGAGDNWKLGAAALKKMKEGDFSDV</sequence>
<dbReference type="InterPro" id="IPR004101">
    <property type="entry name" value="Mur_ligase_C"/>
</dbReference>
<comment type="subcellular location">
    <subcellularLocation>
        <location evidence="1">Cytoplasm</location>
    </subcellularLocation>
</comment>
<dbReference type="Gene3D" id="3.40.1190.10">
    <property type="entry name" value="Mur-like, catalytic domain"/>
    <property type="match status" value="1"/>
</dbReference>
<feature type="domain" description="Mur ligase N-terminal catalytic" evidence="9">
    <location>
        <begin position="14"/>
        <end position="113"/>
    </location>
</feature>
<dbReference type="InterPro" id="IPR036565">
    <property type="entry name" value="Mur-like_cat_sf"/>
</dbReference>
<protein>
    <recommendedName>
        <fullName evidence="3">UDP-N-acetylmuramate--L-alanine ligase</fullName>
        <ecNumber evidence="3">6.3.2.8</ecNumber>
    </recommendedName>
</protein>
<dbReference type="InterPro" id="IPR036615">
    <property type="entry name" value="Mur_ligase_C_dom_sf"/>
</dbReference>
<dbReference type="Pfam" id="PF02875">
    <property type="entry name" value="Mur_ligase_C"/>
    <property type="match status" value="1"/>
</dbReference>
<comment type="pathway">
    <text evidence="2">Cell wall biogenesis; peptidoglycan biosynthesis.</text>
</comment>